<organism evidence="2 3">
    <name type="scientific">Aulographum hederae CBS 113979</name>
    <dbReference type="NCBI Taxonomy" id="1176131"/>
    <lineage>
        <taxon>Eukaryota</taxon>
        <taxon>Fungi</taxon>
        <taxon>Dikarya</taxon>
        <taxon>Ascomycota</taxon>
        <taxon>Pezizomycotina</taxon>
        <taxon>Dothideomycetes</taxon>
        <taxon>Pleosporomycetidae</taxon>
        <taxon>Aulographales</taxon>
        <taxon>Aulographaceae</taxon>
    </lineage>
</organism>
<evidence type="ECO:0000313" key="2">
    <source>
        <dbReference type="EMBL" id="KAF1982214.1"/>
    </source>
</evidence>
<dbReference type="Proteomes" id="UP000800041">
    <property type="component" value="Unassembled WGS sequence"/>
</dbReference>
<keyword evidence="3" id="KW-1185">Reference proteome</keyword>
<name>A0A6G1GN15_9PEZI</name>
<gene>
    <name evidence="2" type="ORF">K402DRAFT_397807</name>
</gene>
<feature type="region of interest" description="Disordered" evidence="1">
    <location>
        <begin position="1"/>
        <end position="47"/>
    </location>
</feature>
<sequence length="57" mass="6304">MHKTASPQSPLVPPSIPQSSWSHPIEKRPKITKLAAPNPPQGRQQKTLRIENAVCLL</sequence>
<protein>
    <submittedName>
        <fullName evidence="2">Uncharacterized protein</fullName>
    </submittedName>
</protein>
<proteinExistence type="predicted"/>
<accession>A0A6G1GN15</accession>
<dbReference type="EMBL" id="ML977187">
    <property type="protein sequence ID" value="KAF1982214.1"/>
    <property type="molecule type" value="Genomic_DNA"/>
</dbReference>
<reference evidence="2" key="1">
    <citation type="journal article" date="2020" name="Stud. Mycol.">
        <title>101 Dothideomycetes genomes: a test case for predicting lifestyles and emergence of pathogens.</title>
        <authorList>
            <person name="Haridas S."/>
            <person name="Albert R."/>
            <person name="Binder M."/>
            <person name="Bloem J."/>
            <person name="Labutti K."/>
            <person name="Salamov A."/>
            <person name="Andreopoulos B."/>
            <person name="Baker S."/>
            <person name="Barry K."/>
            <person name="Bills G."/>
            <person name="Bluhm B."/>
            <person name="Cannon C."/>
            <person name="Castanera R."/>
            <person name="Culley D."/>
            <person name="Daum C."/>
            <person name="Ezra D."/>
            <person name="Gonzalez J."/>
            <person name="Henrissat B."/>
            <person name="Kuo A."/>
            <person name="Liang C."/>
            <person name="Lipzen A."/>
            <person name="Lutzoni F."/>
            <person name="Magnuson J."/>
            <person name="Mondo S."/>
            <person name="Nolan M."/>
            <person name="Ohm R."/>
            <person name="Pangilinan J."/>
            <person name="Park H.-J."/>
            <person name="Ramirez L."/>
            <person name="Alfaro M."/>
            <person name="Sun H."/>
            <person name="Tritt A."/>
            <person name="Yoshinaga Y."/>
            <person name="Zwiers L.-H."/>
            <person name="Turgeon B."/>
            <person name="Goodwin S."/>
            <person name="Spatafora J."/>
            <person name="Crous P."/>
            <person name="Grigoriev I."/>
        </authorList>
    </citation>
    <scope>NUCLEOTIDE SEQUENCE</scope>
    <source>
        <strain evidence="2">CBS 113979</strain>
    </source>
</reference>
<evidence type="ECO:0000256" key="1">
    <source>
        <dbReference type="SAM" id="MobiDB-lite"/>
    </source>
</evidence>
<dbReference type="AlphaFoldDB" id="A0A6G1GN15"/>
<evidence type="ECO:0000313" key="3">
    <source>
        <dbReference type="Proteomes" id="UP000800041"/>
    </source>
</evidence>